<name>A0A4P7W118_9BACT</name>
<feature type="transmembrane region" description="Helical" evidence="6">
    <location>
        <begin position="138"/>
        <end position="156"/>
    </location>
</feature>
<feature type="transmembrane region" description="Helical" evidence="6">
    <location>
        <begin position="83"/>
        <end position="101"/>
    </location>
</feature>
<dbReference type="Gene3D" id="1.10.3730.20">
    <property type="match status" value="1"/>
</dbReference>
<protein>
    <submittedName>
        <fullName evidence="8">DMT family transporter</fullName>
    </submittedName>
</protein>
<comment type="subcellular location">
    <subcellularLocation>
        <location evidence="1">Cell membrane</location>
        <topology evidence="1">Multi-pass membrane protein</topology>
    </subcellularLocation>
</comment>
<sequence>MSDIKTSKASPPQSHSVGDIIKGNLFVLIATIFFGVNIPVVKILIPEWMSSVDVTIFRLGGGCILMWLASIFIKTDKIQRHDYLRIFLGGAVGLFLFMYLFNLSLRYADPIDVSIIMTFPPIFVILIGIIFQHKRTSWLEICGIAVGFIGAFLVIITQHSGEKGSDNMLGDCLALASTLCYAFYLVILEGPMLRYRPVSMLRWVFLMSCLPMLVLLPSLPKAEIFHTTDWQPWACIAFVLICPTFLSYFLINPAEKLIGSELVSIYQYFLPVVATIASVIMGIAKIHWIQILAMIVIIAGMLITNRAKRKQTRKE</sequence>
<feature type="transmembrane region" description="Helical" evidence="6">
    <location>
        <begin position="25"/>
        <end position="45"/>
    </location>
</feature>
<dbReference type="Proteomes" id="UP000297149">
    <property type="component" value="Chromosome"/>
</dbReference>
<dbReference type="PANTHER" id="PTHR32322:SF18">
    <property type="entry name" value="S-ADENOSYLMETHIONINE_S-ADENOSYLHOMOCYSTEINE TRANSPORTER"/>
    <property type="match status" value="1"/>
</dbReference>
<feature type="transmembrane region" description="Helical" evidence="6">
    <location>
        <begin position="287"/>
        <end position="304"/>
    </location>
</feature>
<feature type="domain" description="EamA" evidence="7">
    <location>
        <begin position="22"/>
        <end position="155"/>
    </location>
</feature>
<evidence type="ECO:0000259" key="7">
    <source>
        <dbReference type="Pfam" id="PF00892"/>
    </source>
</evidence>
<reference evidence="9" key="1">
    <citation type="submission" date="2019-02" db="EMBL/GenBank/DDBJ databases">
        <title>Isolation and identification of novel species under the genus Muribaculum.</title>
        <authorList>
            <person name="Miyake S."/>
            <person name="Ding Y."/>
            <person name="Low A."/>
            <person name="Soh M."/>
            <person name="Seedorf H."/>
        </authorList>
    </citation>
    <scope>NUCLEOTIDE SEQUENCE [LARGE SCALE GENOMIC DNA]</scope>
    <source>
        <strain evidence="9">H5</strain>
    </source>
</reference>
<dbReference type="AlphaFoldDB" id="A0A4P7W118"/>
<evidence type="ECO:0000256" key="6">
    <source>
        <dbReference type="SAM" id="Phobius"/>
    </source>
</evidence>
<dbReference type="Pfam" id="PF00892">
    <property type="entry name" value="EamA"/>
    <property type="match status" value="2"/>
</dbReference>
<feature type="domain" description="EamA" evidence="7">
    <location>
        <begin position="169"/>
        <end position="305"/>
    </location>
</feature>
<organism evidence="8 9">
    <name type="scientific">Duncaniella dubosii</name>
    <dbReference type="NCBI Taxonomy" id="2518971"/>
    <lineage>
        <taxon>Bacteria</taxon>
        <taxon>Pseudomonadati</taxon>
        <taxon>Bacteroidota</taxon>
        <taxon>Bacteroidia</taxon>
        <taxon>Bacteroidales</taxon>
        <taxon>Muribaculaceae</taxon>
        <taxon>Duncaniella</taxon>
    </lineage>
</organism>
<accession>A0A4P7W118</accession>
<evidence type="ECO:0000313" key="9">
    <source>
        <dbReference type="Proteomes" id="UP000297149"/>
    </source>
</evidence>
<dbReference type="InterPro" id="IPR000620">
    <property type="entry name" value="EamA_dom"/>
</dbReference>
<evidence type="ECO:0000256" key="4">
    <source>
        <dbReference type="ARBA" id="ARBA00022989"/>
    </source>
</evidence>
<feature type="transmembrane region" description="Helical" evidence="6">
    <location>
        <begin position="263"/>
        <end position="281"/>
    </location>
</feature>
<evidence type="ECO:0000256" key="2">
    <source>
        <dbReference type="ARBA" id="ARBA00022475"/>
    </source>
</evidence>
<dbReference type="GO" id="GO:0005886">
    <property type="term" value="C:plasma membrane"/>
    <property type="evidence" value="ECO:0007669"/>
    <property type="project" value="UniProtKB-SubCell"/>
</dbReference>
<keyword evidence="5 6" id="KW-0472">Membrane</keyword>
<keyword evidence="2" id="KW-1003">Cell membrane</keyword>
<keyword evidence="3 6" id="KW-0812">Transmembrane</keyword>
<dbReference type="InterPro" id="IPR050638">
    <property type="entry name" value="AA-Vitamin_Transporters"/>
</dbReference>
<evidence type="ECO:0000256" key="5">
    <source>
        <dbReference type="ARBA" id="ARBA00023136"/>
    </source>
</evidence>
<feature type="transmembrane region" description="Helical" evidence="6">
    <location>
        <begin position="51"/>
        <end position="71"/>
    </location>
</feature>
<dbReference type="PANTHER" id="PTHR32322">
    <property type="entry name" value="INNER MEMBRANE TRANSPORTER"/>
    <property type="match status" value="1"/>
</dbReference>
<proteinExistence type="predicted"/>
<dbReference type="KEGG" id="ddb:E7747_01610"/>
<keyword evidence="9" id="KW-1185">Reference proteome</keyword>
<dbReference type="RefSeq" id="WP_136413708.1">
    <property type="nucleotide sequence ID" value="NZ_CP039396.1"/>
</dbReference>
<evidence type="ECO:0000256" key="1">
    <source>
        <dbReference type="ARBA" id="ARBA00004651"/>
    </source>
</evidence>
<evidence type="ECO:0000313" key="8">
    <source>
        <dbReference type="EMBL" id="QCD41115.1"/>
    </source>
</evidence>
<feature type="transmembrane region" description="Helical" evidence="6">
    <location>
        <begin position="168"/>
        <end position="188"/>
    </location>
</feature>
<dbReference type="SUPFAM" id="SSF103481">
    <property type="entry name" value="Multidrug resistance efflux transporter EmrE"/>
    <property type="match status" value="2"/>
</dbReference>
<feature type="transmembrane region" description="Helical" evidence="6">
    <location>
        <begin position="200"/>
        <end position="218"/>
    </location>
</feature>
<feature type="transmembrane region" description="Helical" evidence="6">
    <location>
        <begin position="113"/>
        <end position="131"/>
    </location>
</feature>
<evidence type="ECO:0000256" key="3">
    <source>
        <dbReference type="ARBA" id="ARBA00022692"/>
    </source>
</evidence>
<feature type="transmembrane region" description="Helical" evidence="6">
    <location>
        <begin position="230"/>
        <end position="251"/>
    </location>
</feature>
<keyword evidence="4 6" id="KW-1133">Transmembrane helix</keyword>
<gene>
    <name evidence="8" type="ORF">E7747_01610</name>
</gene>
<dbReference type="EMBL" id="CP039396">
    <property type="protein sequence ID" value="QCD41115.1"/>
    <property type="molecule type" value="Genomic_DNA"/>
</dbReference>
<dbReference type="InterPro" id="IPR037185">
    <property type="entry name" value="EmrE-like"/>
</dbReference>